<evidence type="ECO:0000256" key="4">
    <source>
        <dbReference type="ARBA" id="ARBA00022617"/>
    </source>
</evidence>
<feature type="binding site" description="axial binding residue" evidence="12">
    <location>
        <position position="464"/>
    </location>
    <ligand>
        <name>heme</name>
        <dbReference type="ChEBI" id="CHEBI:30413"/>
    </ligand>
    <ligandPart>
        <name>Fe</name>
        <dbReference type="ChEBI" id="CHEBI:18248"/>
    </ligandPart>
</feature>
<keyword evidence="4 12" id="KW-0349">Heme</keyword>
<feature type="transmembrane region" description="Helical" evidence="14">
    <location>
        <begin position="6"/>
        <end position="32"/>
    </location>
</feature>
<keyword evidence="10 13" id="KW-0503">Monooxygenase</keyword>
<evidence type="ECO:0000256" key="8">
    <source>
        <dbReference type="ARBA" id="ARBA00023002"/>
    </source>
</evidence>
<name>A0A6J1B9P9_9ROSI</name>
<evidence type="ECO:0000313" key="16">
    <source>
        <dbReference type="RefSeq" id="XP_021295903.1"/>
    </source>
</evidence>
<evidence type="ECO:0000256" key="6">
    <source>
        <dbReference type="ARBA" id="ARBA00022723"/>
    </source>
</evidence>
<keyword evidence="5 14" id="KW-0812">Transmembrane</keyword>
<keyword evidence="9 12" id="KW-0408">Iron</keyword>
<evidence type="ECO:0000256" key="2">
    <source>
        <dbReference type="ARBA" id="ARBA00004167"/>
    </source>
</evidence>
<organism evidence="15 16">
    <name type="scientific">Herrania umbratica</name>
    <dbReference type="NCBI Taxonomy" id="108875"/>
    <lineage>
        <taxon>Eukaryota</taxon>
        <taxon>Viridiplantae</taxon>
        <taxon>Streptophyta</taxon>
        <taxon>Embryophyta</taxon>
        <taxon>Tracheophyta</taxon>
        <taxon>Spermatophyta</taxon>
        <taxon>Magnoliopsida</taxon>
        <taxon>eudicotyledons</taxon>
        <taxon>Gunneridae</taxon>
        <taxon>Pentapetalae</taxon>
        <taxon>rosids</taxon>
        <taxon>malvids</taxon>
        <taxon>Malvales</taxon>
        <taxon>Malvaceae</taxon>
        <taxon>Byttnerioideae</taxon>
        <taxon>Herrania</taxon>
    </lineage>
</organism>
<evidence type="ECO:0000256" key="14">
    <source>
        <dbReference type="SAM" id="Phobius"/>
    </source>
</evidence>
<dbReference type="GO" id="GO:0016020">
    <property type="term" value="C:membrane"/>
    <property type="evidence" value="ECO:0007669"/>
    <property type="project" value="UniProtKB-SubCell"/>
</dbReference>
<sequence>MEMQSVLVKVWVTSLLLGFFTIIIRLFDALILKPGRIRSRLQKQGIQSPPSSILLGNLRDVKKTRFKASKSLEEGEQVITHNCSSLVFPYFDKWREQYGSTFMFSLGNAQILHISNPDLLKEISISTSLDLGRPSYQQKAIGPLVGQGIVASNGALWAYQRRILAPEFYMERVKGMVKLMVESSIEIVNLWNSKIDSEGGVADIKIDDYMRSFSGDVISRACFGSNYSKGEEIFLKIRALIDYMPARVLYLSIPGMRYLPIKINRETWRLEKEIRTIILKVVKERKEGTSERDLLQMILEGAKSSDSGQDATNRFIVDNCKNIYLAGYETSAVTATWTLMLLALYPEWQEKVREEILDIYRGELPNADMLLKMKTLTMVINEVLRLYPPVPLMTREALEDIKLGNINVPKGVNLWILIVTLHKDPNVWGPDADKFNPERFANGVTGACKYPHVYMPFGTGSHICLGQYFAMAELKILLSLLLSNFSFSLSPRYRHSPAMNLIMEPQYGVDLLVRKL</sequence>
<comment type="similarity">
    <text evidence="3 13">Belongs to the cytochrome P450 family.</text>
</comment>
<dbReference type="GO" id="GO:0016705">
    <property type="term" value="F:oxidoreductase activity, acting on paired donors, with incorporation or reduction of molecular oxygen"/>
    <property type="evidence" value="ECO:0007669"/>
    <property type="project" value="InterPro"/>
</dbReference>
<dbReference type="GO" id="GO:0020037">
    <property type="term" value="F:heme binding"/>
    <property type="evidence" value="ECO:0007669"/>
    <property type="project" value="InterPro"/>
</dbReference>
<keyword evidence="8 13" id="KW-0560">Oxidoreductase</keyword>
<protein>
    <submittedName>
        <fullName evidence="16">Cytochrome P450 714C2-like</fullName>
    </submittedName>
</protein>
<comment type="subcellular location">
    <subcellularLocation>
        <location evidence="2">Membrane</location>
        <topology evidence="2">Single-pass membrane protein</topology>
    </subcellularLocation>
</comment>
<evidence type="ECO:0000256" key="12">
    <source>
        <dbReference type="PIRSR" id="PIRSR602401-1"/>
    </source>
</evidence>
<dbReference type="InterPro" id="IPR002401">
    <property type="entry name" value="Cyt_P450_E_grp-I"/>
</dbReference>
<evidence type="ECO:0000256" key="9">
    <source>
        <dbReference type="ARBA" id="ARBA00023004"/>
    </source>
</evidence>
<dbReference type="SUPFAM" id="SSF48264">
    <property type="entry name" value="Cytochrome P450"/>
    <property type="match status" value="1"/>
</dbReference>
<evidence type="ECO:0000256" key="1">
    <source>
        <dbReference type="ARBA" id="ARBA00001971"/>
    </source>
</evidence>
<dbReference type="Pfam" id="PF00067">
    <property type="entry name" value="p450"/>
    <property type="match status" value="1"/>
</dbReference>
<dbReference type="PROSITE" id="PS00086">
    <property type="entry name" value="CYTOCHROME_P450"/>
    <property type="match status" value="1"/>
</dbReference>
<keyword evidence="6 12" id="KW-0479">Metal-binding</keyword>
<dbReference type="InterPro" id="IPR001128">
    <property type="entry name" value="Cyt_P450"/>
</dbReference>
<proteinExistence type="inferred from homology"/>
<keyword evidence="7 14" id="KW-1133">Transmembrane helix</keyword>
<evidence type="ECO:0000256" key="10">
    <source>
        <dbReference type="ARBA" id="ARBA00023033"/>
    </source>
</evidence>
<dbReference type="PANTHER" id="PTHR24282:SF252">
    <property type="entry name" value="CYTOCHROME P450"/>
    <property type="match status" value="1"/>
</dbReference>
<accession>A0A6J1B9P9</accession>
<dbReference type="AlphaFoldDB" id="A0A6J1B9P9"/>
<dbReference type="GO" id="GO:0005506">
    <property type="term" value="F:iron ion binding"/>
    <property type="evidence" value="ECO:0007669"/>
    <property type="project" value="InterPro"/>
</dbReference>
<evidence type="ECO:0000256" key="13">
    <source>
        <dbReference type="RuleBase" id="RU000461"/>
    </source>
</evidence>
<dbReference type="InterPro" id="IPR017972">
    <property type="entry name" value="Cyt_P450_CS"/>
</dbReference>
<dbReference type="PRINTS" id="PR00385">
    <property type="entry name" value="P450"/>
</dbReference>
<dbReference type="OrthoDB" id="1470350at2759"/>
<dbReference type="InterPro" id="IPR050665">
    <property type="entry name" value="Cytochrome_P450_Monooxygen"/>
</dbReference>
<evidence type="ECO:0000256" key="7">
    <source>
        <dbReference type="ARBA" id="ARBA00022989"/>
    </source>
</evidence>
<dbReference type="Gene3D" id="1.10.630.10">
    <property type="entry name" value="Cytochrome P450"/>
    <property type="match status" value="1"/>
</dbReference>
<dbReference type="GeneID" id="110425339"/>
<reference evidence="16" key="1">
    <citation type="submission" date="2025-08" db="UniProtKB">
        <authorList>
            <consortium name="RefSeq"/>
        </authorList>
    </citation>
    <scope>IDENTIFICATION</scope>
    <source>
        <tissue evidence="16">Leaf</tissue>
    </source>
</reference>
<dbReference type="PRINTS" id="PR00463">
    <property type="entry name" value="EP450I"/>
</dbReference>
<dbReference type="RefSeq" id="XP_021295903.1">
    <property type="nucleotide sequence ID" value="XM_021440228.1"/>
</dbReference>
<dbReference type="GO" id="GO:0004497">
    <property type="term" value="F:monooxygenase activity"/>
    <property type="evidence" value="ECO:0007669"/>
    <property type="project" value="UniProtKB-KW"/>
</dbReference>
<evidence type="ECO:0000256" key="5">
    <source>
        <dbReference type="ARBA" id="ARBA00022692"/>
    </source>
</evidence>
<keyword evidence="15" id="KW-1185">Reference proteome</keyword>
<comment type="cofactor">
    <cofactor evidence="1 12">
        <name>heme</name>
        <dbReference type="ChEBI" id="CHEBI:30413"/>
    </cofactor>
</comment>
<keyword evidence="11 14" id="KW-0472">Membrane</keyword>
<dbReference type="PANTHER" id="PTHR24282">
    <property type="entry name" value="CYTOCHROME P450 FAMILY MEMBER"/>
    <property type="match status" value="1"/>
</dbReference>
<gene>
    <name evidence="16" type="primary">LOC110425339</name>
</gene>
<dbReference type="Proteomes" id="UP000504621">
    <property type="component" value="Unplaced"/>
</dbReference>
<evidence type="ECO:0000313" key="15">
    <source>
        <dbReference type="Proteomes" id="UP000504621"/>
    </source>
</evidence>
<evidence type="ECO:0000256" key="11">
    <source>
        <dbReference type="ARBA" id="ARBA00023136"/>
    </source>
</evidence>
<evidence type="ECO:0000256" key="3">
    <source>
        <dbReference type="ARBA" id="ARBA00010617"/>
    </source>
</evidence>
<dbReference type="InterPro" id="IPR036396">
    <property type="entry name" value="Cyt_P450_sf"/>
</dbReference>